<dbReference type="AlphaFoldDB" id="A0A4Z2F398"/>
<feature type="compositionally biased region" description="Low complexity" evidence="1">
    <location>
        <begin position="1"/>
        <end position="14"/>
    </location>
</feature>
<feature type="region of interest" description="Disordered" evidence="1">
    <location>
        <begin position="1"/>
        <end position="33"/>
    </location>
</feature>
<accession>A0A4Z2F398</accession>
<comment type="caution">
    <text evidence="2">The sequence shown here is derived from an EMBL/GenBank/DDBJ whole genome shotgun (WGS) entry which is preliminary data.</text>
</comment>
<organism evidence="2 3">
    <name type="scientific">Liparis tanakae</name>
    <name type="common">Tanaka's snailfish</name>
    <dbReference type="NCBI Taxonomy" id="230148"/>
    <lineage>
        <taxon>Eukaryota</taxon>
        <taxon>Metazoa</taxon>
        <taxon>Chordata</taxon>
        <taxon>Craniata</taxon>
        <taxon>Vertebrata</taxon>
        <taxon>Euteleostomi</taxon>
        <taxon>Actinopterygii</taxon>
        <taxon>Neopterygii</taxon>
        <taxon>Teleostei</taxon>
        <taxon>Neoteleostei</taxon>
        <taxon>Acanthomorphata</taxon>
        <taxon>Eupercaria</taxon>
        <taxon>Perciformes</taxon>
        <taxon>Cottioidei</taxon>
        <taxon>Cottales</taxon>
        <taxon>Liparidae</taxon>
        <taxon>Liparis</taxon>
    </lineage>
</organism>
<evidence type="ECO:0000313" key="3">
    <source>
        <dbReference type="Proteomes" id="UP000314294"/>
    </source>
</evidence>
<evidence type="ECO:0000256" key="1">
    <source>
        <dbReference type="SAM" id="MobiDB-lite"/>
    </source>
</evidence>
<protein>
    <submittedName>
        <fullName evidence="2">Uncharacterized protein</fullName>
    </submittedName>
</protein>
<evidence type="ECO:0000313" key="2">
    <source>
        <dbReference type="EMBL" id="TNN35350.1"/>
    </source>
</evidence>
<dbReference type="EMBL" id="SRLO01001784">
    <property type="protein sequence ID" value="TNN35350.1"/>
    <property type="molecule type" value="Genomic_DNA"/>
</dbReference>
<sequence>MKRLAPPAAGQPAGAPEPPANELKEQLRRGPSGFRCATERNRLVLVDRSVARVSQGHRAELGPGWLSPDSVFHAGMRR</sequence>
<gene>
    <name evidence="2" type="ORF">EYF80_054495</name>
</gene>
<feature type="region of interest" description="Disordered" evidence="1">
    <location>
        <begin position="59"/>
        <end position="78"/>
    </location>
</feature>
<dbReference type="Proteomes" id="UP000314294">
    <property type="component" value="Unassembled WGS sequence"/>
</dbReference>
<keyword evidence="3" id="KW-1185">Reference proteome</keyword>
<reference evidence="2 3" key="1">
    <citation type="submission" date="2019-03" db="EMBL/GenBank/DDBJ databases">
        <title>First draft genome of Liparis tanakae, snailfish: a comprehensive survey of snailfish specific genes.</title>
        <authorList>
            <person name="Kim W."/>
            <person name="Song I."/>
            <person name="Jeong J.-H."/>
            <person name="Kim D."/>
            <person name="Kim S."/>
            <person name="Ryu S."/>
            <person name="Song J.Y."/>
            <person name="Lee S.K."/>
        </authorList>
    </citation>
    <scope>NUCLEOTIDE SEQUENCE [LARGE SCALE GENOMIC DNA]</scope>
    <source>
        <tissue evidence="2">Muscle</tissue>
    </source>
</reference>
<name>A0A4Z2F398_9TELE</name>
<proteinExistence type="predicted"/>